<feature type="compositionally biased region" description="Basic and acidic residues" evidence="1">
    <location>
        <begin position="141"/>
        <end position="151"/>
    </location>
</feature>
<name>A0A935W418_9PROT</name>
<dbReference type="Proteomes" id="UP000706151">
    <property type="component" value="Unassembled WGS sequence"/>
</dbReference>
<dbReference type="AlphaFoldDB" id="A0A935W418"/>
<feature type="compositionally biased region" description="Polar residues" evidence="1">
    <location>
        <begin position="95"/>
        <end position="104"/>
    </location>
</feature>
<accession>A0A935W418</accession>
<gene>
    <name evidence="2" type="ORF">IPK02_05515</name>
</gene>
<feature type="region of interest" description="Disordered" evidence="1">
    <location>
        <begin position="89"/>
        <end position="108"/>
    </location>
</feature>
<proteinExistence type="predicted"/>
<evidence type="ECO:0000256" key="1">
    <source>
        <dbReference type="SAM" id="MobiDB-lite"/>
    </source>
</evidence>
<comment type="caution">
    <text evidence="2">The sequence shown here is derived from an EMBL/GenBank/DDBJ whole genome shotgun (WGS) entry which is preliminary data.</text>
</comment>
<organism evidence="2 3">
    <name type="scientific">Candidatus Accumulibacter affinis</name>
    <dbReference type="NCBI Taxonomy" id="2954384"/>
    <lineage>
        <taxon>Bacteria</taxon>
        <taxon>Pseudomonadati</taxon>
        <taxon>Pseudomonadota</taxon>
        <taxon>Betaproteobacteria</taxon>
        <taxon>Candidatus Accumulibacter</taxon>
    </lineage>
</organism>
<reference evidence="2 3" key="1">
    <citation type="submission" date="2020-10" db="EMBL/GenBank/DDBJ databases">
        <title>Connecting structure to function with the recovery of over 1000 high-quality activated sludge metagenome-assembled genomes encoding full-length rRNA genes using long-read sequencing.</title>
        <authorList>
            <person name="Singleton C.M."/>
            <person name="Petriglieri F."/>
            <person name="Kristensen J.M."/>
            <person name="Kirkegaard R.H."/>
            <person name="Michaelsen T.Y."/>
            <person name="Andersen M.H."/>
            <person name="Karst S.M."/>
            <person name="Dueholm M.S."/>
            <person name="Nielsen P.H."/>
            <person name="Albertsen M."/>
        </authorList>
    </citation>
    <scope>NUCLEOTIDE SEQUENCE [LARGE SCALE GENOMIC DNA]</scope>
    <source>
        <strain evidence="2">Fred_18-Q3-R57-64_BAT3C.720</strain>
    </source>
</reference>
<sequence length="151" mass="16004">MAPFAEALPSVEGCLHQFGVSGSICTSAASSSSPNAACTPGRPSRAEITIIASSQLGAQITGICSGERESQRAALRLTQQDGDQCRAIDDHRQRGSPSHPSPENLSLGALIEHGADERARQSRGYEPAAGRRQTGWQEGPQRIELKDNLPD</sequence>
<dbReference type="EMBL" id="JADJOT010000004">
    <property type="protein sequence ID" value="MBK7953458.1"/>
    <property type="molecule type" value="Genomic_DNA"/>
</dbReference>
<evidence type="ECO:0000313" key="3">
    <source>
        <dbReference type="Proteomes" id="UP000706151"/>
    </source>
</evidence>
<feature type="region of interest" description="Disordered" evidence="1">
    <location>
        <begin position="115"/>
        <end position="151"/>
    </location>
</feature>
<protein>
    <submittedName>
        <fullName evidence="2">Uncharacterized protein</fullName>
    </submittedName>
</protein>
<evidence type="ECO:0000313" key="2">
    <source>
        <dbReference type="EMBL" id="MBK7953458.1"/>
    </source>
</evidence>